<evidence type="ECO:0000313" key="11">
    <source>
        <dbReference type="Proteomes" id="UP000325315"/>
    </source>
</evidence>
<keyword evidence="7 9" id="KW-1133">Transmembrane helix</keyword>
<keyword evidence="8 9" id="KW-0472">Membrane</keyword>
<evidence type="ECO:0000256" key="6">
    <source>
        <dbReference type="ARBA" id="ARBA00022824"/>
    </source>
</evidence>
<comment type="subcellular location">
    <subcellularLocation>
        <location evidence="2">Endoplasmic reticulum membrane</location>
        <topology evidence="2">Multi-pass membrane protein</topology>
    </subcellularLocation>
</comment>
<dbReference type="InterPro" id="IPR021149">
    <property type="entry name" value="OligosaccharylTrfase_OST3/OST6"/>
</dbReference>
<evidence type="ECO:0000256" key="4">
    <source>
        <dbReference type="ARBA" id="ARBA00022692"/>
    </source>
</evidence>
<evidence type="ECO:0000313" key="10">
    <source>
        <dbReference type="EMBL" id="KAA3455624.1"/>
    </source>
</evidence>
<keyword evidence="4 9" id="KW-0812">Transmembrane</keyword>
<dbReference type="Pfam" id="PF04756">
    <property type="entry name" value="OST3_OST6"/>
    <property type="match status" value="1"/>
</dbReference>
<feature type="transmembrane region" description="Helical" evidence="9">
    <location>
        <begin position="374"/>
        <end position="397"/>
    </location>
</feature>
<reference evidence="11" key="1">
    <citation type="journal article" date="2019" name="Plant Biotechnol. J.">
        <title>Genome sequencing of the Australian wild diploid species Gossypium australe highlights disease resistance and delayed gland morphogenesis.</title>
        <authorList>
            <person name="Cai Y."/>
            <person name="Cai X."/>
            <person name="Wang Q."/>
            <person name="Wang P."/>
            <person name="Zhang Y."/>
            <person name="Cai C."/>
            <person name="Xu Y."/>
            <person name="Wang K."/>
            <person name="Zhou Z."/>
            <person name="Wang C."/>
            <person name="Geng S."/>
            <person name="Li B."/>
            <person name="Dong Q."/>
            <person name="Hou Y."/>
            <person name="Wang H."/>
            <person name="Ai P."/>
            <person name="Liu Z."/>
            <person name="Yi F."/>
            <person name="Sun M."/>
            <person name="An G."/>
            <person name="Cheng J."/>
            <person name="Zhang Y."/>
            <person name="Shi Q."/>
            <person name="Xie Y."/>
            <person name="Shi X."/>
            <person name="Chang Y."/>
            <person name="Huang F."/>
            <person name="Chen Y."/>
            <person name="Hong S."/>
            <person name="Mi L."/>
            <person name="Sun Q."/>
            <person name="Zhang L."/>
            <person name="Zhou B."/>
            <person name="Peng R."/>
            <person name="Zhang X."/>
            <person name="Liu F."/>
        </authorList>
    </citation>
    <scope>NUCLEOTIDE SEQUENCE [LARGE SCALE GENOMIC DNA]</scope>
    <source>
        <strain evidence="11">cv. PA1801</strain>
    </source>
</reference>
<dbReference type="GO" id="GO:0018279">
    <property type="term" value="P:protein N-linked glycosylation via asparagine"/>
    <property type="evidence" value="ECO:0007669"/>
    <property type="project" value="TreeGrafter"/>
</dbReference>
<evidence type="ECO:0000256" key="7">
    <source>
        <dbReference type="ARBA" id="ARBA00022989"/>
    </source>
</evidence>
<keyword evidence="11" id="KW-1185">Reference proteome</keyword>
<evidence type="ECO:0000256" key="1">
    <source>
        <dbReference type="ARBA" id="ARBA00002791"/>
    </source>
</evidence>
<protein>
    <submittedName>
        <fullName evidence="10">Putative dolichyl-diphosphooligosaccharide--protein glycosyltransferase subunit 3B</fullName>
    </submittedName>
</protein>
<evidence type="ECO:0000256" key="2">
    <source>
        <dbReference type="ARBA" id="ARBA00004477"/>
    </source>
</evidence>
<comment type="similarity">
    <text evidence="3">Belongs to the OST3/OST6 family.</text>
</comment>
<name>A0A5B6UGG2_9ROSI</name>
<proteinExistence type="inferred from homology"/>
<feature type="transmembrane region" description="Helical" evidence="9">
    <location>
        <begin position="299"/>
        <end position="318"/>
    </location>
</feature>
<dbReference type="PANTHER" id="PTHR12692:SF0">
    <property type="entry name" value="GH11935P"/>
    <property type="match status" value="1"/>
</dbReference>
<evidence type="ECO:0000256" key="3">
    <source>
        <dbReference type="ARBA" id="ARBA00009561"/>
    </source>
</evidence>
<feature type="transmembrane region" description="Helical" evidence="9">
    <location>
        <begin position="325"/>
        <end position="344"/>
    </location>
</feature>
<comment type="function">
    <text evidence="1">Subunit of the oligosaccharyl transferase (OST) complex that catalyzes the initial transfer of a defined glycan (Glc(3)Man(9)GlcNAc(2) in eukaryotes) from the lipid carrier dolichol-pyrophosphate to an asparagine residue within an Asn-X-Ser/Thr consensus motif in nascent polypeptide chains, the first step in protein N-glycosylation. N-glycosylation occurs cotranslationally and the complex associates with the Sec61 complex at the channel-forming translocon complex that mediates protein translocation across the endoplasmic reticulum (ER). All subunits are required for a maximal enzyme activity.</text>
</comment>
<evidence type="ECO:0000256" key="8">
    <source>
        <dbReference type="ARBA" id="ARBA00023136"/>
    </source>
</evidence>
<dbReference type="PANTHER" id="PTHR12692">
    <property type="entry name" value="DOLICHYL-DIPHOSPHOOLIGOSACCHARIDE--PROTEIN GLYCOSYLTRANSFERASE-RELATED"/>
    <property type="match status" value="1"/>
</dbReference>
<evidence type="ECO:0000256" key="9">
    <source>
        <dbReference type="SAM" id="Phobius"/>
    </source>
</evidence>
<dbReference type="Gene3D" id="3.40.30.10">
    <property type="entry name" value="Glutaredoxin"/>
    <property type="match status" value="1"/>
</dbReference>
<sequence>MLNPNSLLRKPDISKKLPSPKMAISYIHLFILSFISISRFLVISKAGAESELVADLLTLQSQSESGVIHLNDRTVSKFITSTKTPRPYSLLIFFDAIPLHDKSDLRLPVLVHDFALVASSFIANHNGSNTKLFFCDLEFRESQSSFKLFDVNALPNIYLVGPDAESLKDDTQQMEQSGFTRLTESLVEFIESRTQLTVGPIHHPPIISKKQMVLIIGFLLIWSPFAARKIFAGETMFHNPRIWLSGAIFVYFFSVSGAMHIIIRKMPMFLMDREDPNKLIFFYRGTGIQLGLEGFMVGFLYTIVGLLLAVVTHILVYVKDLKTKRIGMLFSIFVSFWAVKQVIFLDNWKTGSLTTDTTCDVVANVVAGVQNYDVAAVTAILIIVIAVALVTLAFTLFKPKDPKIIPQSVTLEGFRLVVFPSITGNLSLEIAVTVDNRNYGGFDYDNSTAYINYRGNLVAEAPIGKDTIRPRSKHNVSASVIIFADRLAADGNFLNDFFSGVFNFTSSTLLQGKVNVFNIFKLKASSSSSCNTTVFIQNQTADSVCTSKIRL</sequence>
<dbReference type="OrthoDB" id="67566at2759"/>
<dbReference type="GO" id="GO:0008250">
    <property type="term" value="C:oligosaccharyltransferase complex"/>
    <property type="evidence" value="ECO:0007669"/>
    <property type="project" value="TreeGrafter"/>
</dbReference>
<feature type="transmembrane region" description="Helical" evidence="9">
    <location>
        <begin position="243"/>
        <end position="263"/>
    </location>
</feature>
<dbReference type="Proteomes" id="UP000325315">
    <property type="component" value="Unassembled WGS sequence"/>
</dbReference>
<accession>A0A5B6UGG2</accession>
<keyword evidence="5" id="KW-0732">Signal</keyword>
<keyword evidence="10" id="KW-0808">Transferase</keyword>
<organism evidence="10 11">
    <name type="scientific">Gossypium australe</name>
    <dbReference type="NCBI Taxonomy" id="47621"/>
    <lineage>
        <taxon>Eukaryota</taxon>
        <taxon>Viridiplantae</taxon>
        <taxon>Streptophyta</taxon>
        <taxon>Embryophyta</taxon>
        <taxon>Tracheophyta</taxon>
        <taxon>Spermatophyta</taxon>
        <taxon>Magnoliopsida</taxon>
        <taxon>eudicotyledons</taxon>
        <taxon>Gunneridae</taxon>
        <taxon>Pentapetalae</taxon>
        <taxon>rosids</taxon>
        <taxon>malvids</taxon>
        <taxon>Malvales</taxon>
        <taxon>Malvaceae</taxon>
        <taxon>Malvoideae</taxon>
        <taxon>Gossypium</taxon>
    </lineage>
</organism>
<dbReference type="AlphaFoldDB" id="A0A5B6UGG2"/>
<evidence type="ECO:0000256" key="5">
    <source>
        <dbReference type="ARBA" id="ARBA00022729"/>
    </source>
</evidence>
<feature type="transmembrane region" description="Helical" evidence="9">
    <location>
        <begin position="23"/>
        <end position="42"/>
    </location>
</feature>
<gene>
    <name evidence="10" type="ORF">EPI10_018627</name>
</gene>
<dbReference type="GO" id="GO:0016740">
    <property type="term" value="F:transferase activity"/>
    <property type="evidence" value="ECO:0007669"/>
    <property type="project" value="UniProtKB-KW"/>
</dbReference>
<dbReference type="EMBL" id="SMMG02000012">
    <property type="protein sequence ID" value="KAA3455624.1"/>
    <property type="molecule type" value="Genomic_DNA"/>
</dbReference>
<keyword evidence="6" id="KW-0256">Endoplasmic reticulum</keyword>
<comment type="caution">
    <text evidence="10">The sequence shown here is derived from an EMBL/GenBank/DDBJ whole genome shotgun (WGS) entry which is preliminary data.</text>
</comment>